<evidence type="ECO:0000313" key="3">
    <source>
        <dbReference type="Proteomes" id="UP001152885"/>
    </source>
</evidence>
<protein>
    <submittedName>
        <fullName evidence="2">Uncharacterized protein</fullName>
    </submittedName>
</protein>
<feature type="region of interest" description="Disordered" evidence="1">
    <location>
        <begin position="211"/>
        <end position="250"/>
    </location>
</feature>
<accession>A0A9W4TZ47</accession>
<reference evidence="2" key="1">
    <citation type="submission" date="2022-12" db="EMBL/GenBank/DDBJ databases">
        <authorList>
            <person name="Brejova B."/>
        </authorList>
    </citation>
    <scope>NUCLEOTIDE SEQUENCE</scope>
</reference>
<organism evidence="2 3">
    <name type="scientific">Candida verbasci</name>
    <dbReference type="NCBI Taxonomy" id="1227364"/>
    <lineage>
        <taxon>Eukaryota</taxon>
        <taxon>Fungi</taxon>
        <taxon>Dikarya</taxon>
        <taxon>Ascomycota</taxon>
        <taxon>Saccharomycotina</taxon>
        <taxon>Pichiomycetes</taxon>
        <taxon>Debaryomycetaceae</taxon>
        <taxon>Candida/Lodderomyces clade</taxon>
        <taxon>Candida</taxon>
    </lineage>
</organism>
<feature type="compositionally biased region" description="Low complexity" evidence="1">
    <location>
        <begin position="220"/>
        <end position="235"/>
    </location>
</feature>
<gene>
    <name evidence="2" type="ORF">CANVERA_P4359</name>
</gene>
<sequence length="250" mass="28449">MDRKTKGIGNQDTDYSSDDAEDLFTTLTTVNKTKEKKVSNKLITSAAKLEIESITLKDNINTISELIKSCPVEDIKSINSKLDTLNNEVQNFLKNGNGNNDKVVELLFNDLKSNSGVFLNLHDLITNLTTISNNNHTILKITLDKQTKIESQLDSISDSVKVLNDKFTNQSNDISLINEFLGKFTPRIINLENLFETLKYLMIERNETNKTNKTTKETTNETTNKTTNKTTNETNETNEKDKYNKRRKLM</sequence>
<dbReference type="EMBL" id="CANTUO010000005">
    <property type="protein sequence ID" value="CAI5759847.1"/>
    <property type="molecule type" value="Genomic_DNA"/>
</dbReference>
<dbReference type="Proteomes" id="UP001152885">
    <property type="component" value="Unassembled WGS sequence"/>
</dbReference>
<proteinExistence type="predicted"/>
<evidence type="ECO:0000256" key="1">
    <source>
        <dbReference type="SAM" id="MobiDB-lite"/>
    </source>
</evidence>
<dbReference type="AlphaFoldDB" id="A0A9W4TZ47"/>
<name>A0A9W4TZ47_9ASCO</name>
<evidence type="ECO:0000313" key="2">
    <source>
        <dbReference type="EMBL" id="CAI5759847.1"/>
    </source>
</evidence>
<keyword evidence="3" id="KW-1185">Reference proteome</keyword>
<comment type="caution">
    <text evidence="2">The sequence shown here is derived from an EMBL/GenBank/DDBJ whole genome shotgun (WGS) entry which is preliminary data.</text>
</comment>
<dbReference type="OrthoDB" id="4020944at2759"/>